<evidence type="ECO:0000313" key="2">
    <source>
        <dbReference type="EMBL" id="NHB89567.1"/>
    </source>
</evidence>
<dbReference type="PANTHER" id="PTHR30298:SF0">
    <property type="entry name" value="PROTEIN YBFL-RELATED"/>
    <property type="match status" value="1"/>
</dbReference>
<evidence type="ECO:0000259" key="1">
    <source>
        <dbReference type="Pfam" id="PF13808"/>
    </source>
</evidence>
<dbReference type="InterPro" id="IPR032806">
    <property type="entry name" value="YbfD_N"/>
</dbReference>
<gene>
    <name evidence="2" type="ORF">C5471_18450</name>
</gene>
<name>A0ABX0GK61_9GAMM</name>
<proteinExistence type="predicted"/>
<evidence type="ECO:0000313" key="3">
    <source>
        <dbReference type="Proteomes" id="UP000697802"/>
    </source>
</evidence>
<comment type="caution">
    <text evidence="2">The sequence shown here is derived from an EMBL/GenBank/DDBJ whole genome shotgun (WGS) entry which is preliminary data.</text>
</comment>
<dbReference type="EMBL" id="PUJU01000048">
    <property type="protein sequence ID" value="NHB89567.1"/>
    <property type="molecule type" value="Genomic_DNA"/>
</dbReference>
<dbReference type="Pfam" id="PF13808">
    <property type="entry name" value="DDE_Tnp_1_assoc"/>
    <property type="match status" value="1"/>
</dbReference>
<reference evidence="2 3" key="1">
    <citation type="submission" date="2018-02" db="EMBL/GenBank/DDBJ databases">
        <authorList>
            <person name="Machado R.A."/>
        </authorList>
    </citation>
    <scope>NUCLEOTIDE SEQUENCE [LARGE SCALE GENOMIC DNA]</scope>
    <source>
        <strain evidence="2 3">T327</strain>
    </source>
</reference>
<sequence length="52" mass="5796">MDVLFLVFAAVLSGACGWKSIQDFGETQLEWLKKYSAYANGIPLRLCGSIQR</sequence>
<feature type="domain" description="H repeat-associated protein N-terminal" evidence="1">
    <location>
        <begin position="2"/>
        <end position="43"/>
    </location>
</feature>
<keyword evidence="3" id="KW-1185">Reference proteome</keyword>
<dbReference type="Proteomes" id="UP000697802">
    <property type="component" value="Unassembled WGS sequence"/>
</dbReference>
<dbReference type="PANTHER" id="PTHR30298">
    <property type="entry name" value="H REPEAT-ASSOCIATED PREDICTED TRANSPOSASE"/>
    <property type="match status" value="1"/>
</dbReference>
<organism evidence="2 3">
    <name type="scientific">Photorhabdus tasmaniensis</name>
    <dbReference type="NCBI Taxonomy" id="1004159"/>
    <lineage>
        <taxon>Bacteria</taxon>
        <taxon>Pseudomonadati</taxon>
        <taxon>Pseudomonadota</taxon>
        <taxon>Gammaproteobacteria</taxon>
        <taxon>Enterobacterales</taxon>
        <taxon>Morganellaceae</taxon>
        <taxon>Photorhabdus</taxon>
    </lineage>
</organism>
<accession>A0ABX0GK61</accession>
<protein>
    <recommendedName>
        <fullName evidence="1">H repeat-associated protein N-terminal domain-containing protein</fullName>
    </recommendedName>
</protein>
<dbReference type="InterPro" id="IPR051698">
    <property type="entry name" value="Transposase_11-like"/>
</dbReference>